<name>A0ABD2P725_9CUCU</name>
<reference evidence="1 2" key="1">
    <citation type="journal article" date="2021" name="BMC Biol.">
        <title>Horizontally acquired antibacterial genes associated with adaptive radiation of ladybird beetles.</title>
        <authorList>
            <person name="Li H.S."/>
            <person name="Tang X.F."/>
            <person name="Huang Y.H."/>
            <person name="Xu Z.Y."/>
            <person name="Chen M.L."/>
            <person name="Du X.Y."/>
            <person name="Qiu B.Y."/>
            <person name="Chen P.T."/>
            <person name="Zhang W."/>
            <person name="Slipinski A."/>
            <person name="Escalona H.E."/>
            <person name="Waterhouse R.M."/>
            <person name="Zwick A."/>
            <person name="Pang H."/>
        </authorList>
    </citation>
    <scope>NUCLEOTIDE SEQUENCE [LARGE SCALE GENOMIC DNA]</scope>
    <source>
        <strain evidence="1">SYSU2018</strain>
    </source>
</reference>
<comment type="caution">
    <text evidence="1">The sequence shown here is derived from an EMBL/GenBank/DDBJ whole genome shotgun (WGS) entry which is preliminary data.</text>
</comment>
<proteinExistence type="predicted"/>
<accession>A0ABD2P725</accession>
<gene>
    <name evidence="1" type="ORF">HHI36_001190</name>
</gene>
<evidence type="ECO:0000313" key="1">
    <source>
        <dbReference type="EMBL" id="KAL3286695.1"/>
    </source>
</evidence>
<dbReference type="AlphaFoldDB" id="A0ABD2P725"/>
<dbReference type="Proteomes" id="UP001516400">
    <property type="component" value="Unassembled WGS sequence"/>
</dbReference>
<dbReference type="EMBL" id="JABFTP020000185">
    <property type="protein sequence ID" value="KAL3286695.1"/>
    <property type="molecule type" value="Genomic_DNA"/>
</dbReference>
<keyword evidence="2" id="KW-1185">Reference proteome</keyword>
<sequence length="68" mass="7642">KSGSCDFDDIPVALIKTVAQEISPVLAHIANMMFEMGNYPDILKKAKIKAIFEKGNEKEMANYMHVKQ</sequence>
<evidence type="ECO:0000313" key="2">
    <source>
        <dbReference type="Proteomes" id="UP001516400"/>
    </source>
</evidence>
<protein>
    <submittedName>
        <fullName evidence="1">Uncharacterized protein</fullName>
    </submittedName>
</protein>
<feature type="non-terminal residue" evidence="1">
    <location>
        <position position="68"/>
    </location>
</feature>
<feature type="non-terminal residue" evidence="1">
    <location>
        <position position="1"/>
    </location>
</feature>
<organism evidence="1 2">
    <name type="scientific">Cryptolaemus montrouzieri</name>
    <dbReference type="NCBI Taxonomy" id="559131"/>
    <lineage>
        <taxon>Eukaryota</taxon>
        <taxon>Metazoa</taxon>
        <taxon>Ecdysozoa</taxon>
        <taxon>Arthropoda</taxon>
        <taxon>Hexapoda</taxon>
        <taxon>Insecta</taxon>
        <taxon>Pterygota</taxon>
        <taxon>Neoptera</taxon>
        <taxon>Endopterygota</taxon>
        <taxon>Coleoptera</taxon>
        <taxon>Polyphaga</taxon>
        <taxon>Cucujiformia</taxon>
        <taxon>Coccinelloidea</taxon>
        <taxon>Coccinellidae</taxon>
        <taxon>Scymninae</taxon>
        <taxon>Scymnini</taxon>
        <taxon>Cryptolaemus</taxon>
    </lineage>
</organism>